<dbReference type="EMBL" id="UINC01008888">
    <property type="protein sequence ID" value="SVA39946.1"/>
    <property type="molecule type" value="Genomic_DNA"/>
</dbReference>
<evidence type="ECO:0000256" key="12">
    <source>
        <dbReference type="ARBA" id="ARBA00023014"/>
    </source>
</evidence>
<dbReference type="GO" id="GO:0022904">
    <property type="term" value="P:respiratory electron transport chain"/>
    <property type="evidence" value="ECO:0007669"/>
    <property type="project" value="TreeGrafter"/>
</dbReference>
<accession>A0A381VHV7</accession>
<dbReference type="Gene3D" id="1.10.1060.10">
    <property type="entry name" value="Alpha-helical ferredoxin"/>
    <property type="match status" value="1"/>
</dbReference>
<dbReference type="InterPro" id="IPR025192">
    <property type="entry name" value="Succ_DH/fum_Rdtase_N"/>
</dbReference>
<name>A0A381VHV7_9ZZZZ</name>
<reference evidence="17" key="1">
    <citation type="submission" date="2018-05" db="EMBL/GenBank/DDBJ databases">
        <authorList>
            <person name="Lanie J.A."/>
            <person name="Ng W.-L."/>
            <person name="Kazmierczak K.M."/>
            <person name="Andrzejewski T.M."/>
            <person name="Davidsen T.M."/>
            <person name="Wayne K.J."/>
            <person name="Tettelin H."/>
            <person name="Glass J.I."/>
            <person name="Rusch D."/>
            <person name="Podicherti R."/>
            <person name="Tsui H.-C.T."/>
            <person name="Winkler M.E."/>
        </authorList>
    </citation>
    <scope>NUCLEOTIDE SEQUENCE</scope>
</reference>
<dbReference type="Gene3D" id="3.10.20.30">
    <property type="match status" value="1"/>
</dbReference>
<dbReference type="InterPro" id="IPR009051">
    <property type="entry name" value="Helical_ferredxn"/>
</dbReference>
<dbReference type="SUPFAM" id="SSF54292">
    <property type="entry name" value="2Fe-2S ferredoxin-like"/>
    <property type="match status" value="1"/>
</dbReference>
<protein>
    <recommendedName>
        <fullName evidence="5">succinate dehydrogenase</fullName>
        <ecNumber evidence="5">1.3.5.1</ecNumber>
    </recommendedName>
</protein>
<evidence type="ECO:0000256" key="11">
    <source>
        <dbReference type="ARBA" id="ARBA00023004"/>
    </source>
</evidence>
<dbReference type="InterPro" id="IPR036010">
    <property type="entry name" value="2Fe-2S_ferredoxin-like_sf"/>
</dbReference>
<dbReference type="SUPFAM" id="SSF46548">
    <property type="entry name" value="alpha-helical ferredoxin"/>
    <property type="match status" value="1"/>
</dbReference>
<dbReference type="GO" id="GO:0008177">
    <property type="term" value="F:succinate dehydrogenase (quinone) activity"/>
    <property type="evidence" value="ECO:0007669"/>
    <property type="project" value="UniProtKB-EC"/>
</dbReference>
<dbReference type="GO" id="GO:0006099">
    <property type="term" value="P:tricarboxylic acid cycle"/>
    <property type="evidence" value="ECO:0007669"/>
    <property type="project" value="UniProtKB-KW"/>
</dbReference>
<dbReference type="Pfam" id="PF13085">
    <property type="entry name" value="Fer2_3"/>
    <property type="match status" value="1"/>
</dbReference>
<sequence length="312" mass="34426">MEIKLSVRRYDPESTNTVPHFQEYQMEMDEAATVLDALIQIREDVDGTLSLRCSCRSAICGSCAMRVNGEAGLACNTKVIDVIPSDGTPIVIEPAGNLPVIKDLVVDFQPFWDQVKSVEPWLQPAGEEPEEEYLAPDKDMLHLAGVVSCILCGACVSDCTVLEVDSNFLGPAALAKAYRFVGDPRDDSNEKRLEALNEEGGVWDCTRCMKCVEVCPKGVAPMDRIMSLREKIMDAGHTNTNGARHATAFVDSVRHSGWLDELKLPIKSFGIFNLKAMISLIPLAIRSQRAGKVPPLIHKNIPDVENIRRIFD</sequence>
<dbReference type="PROSITE" id="PS51379">
    <property type="entry name" value="4FE4S_FER_2"/>
    <property type="match status" value="1"/>
</dbReference>
<evidence type="ECO:0000259" key="15">
    <source>
        <dbReference type="PROSITE" id="PS51085"/>
    </source>
</evidence>
<dbReference type="GO" id="GO:0009055">
    <property type="term" value="F:electron transfer activity"/>
    <property type="evidence" value="ECO:0007669"/>
    <property type="project" value="InterPro"/>
</dbReference>
<comment type="cofactor">
    <cofactor evidence="14">
        <name>[2Fe-2S] cluster</name>
        <dbReference type="ChEBI" id="CHEBI:190135"/>
    </cofactor>
</comment>
<dbReference type="AlphaFoldDB" id="A0A381VHV7"/>
<keyword evidence="9" id="KW-0479">Metal-binding</keyword>
<evidence type="ECO:0000256" key="13">
    <source>
        <dbReference type="ARBA" id="ARBA00023291"/>
    </source>
</evidence>
<dbReference type="InterPro" id="IPR006058">
    <property type="entry name" value="2Fe2S_fd_BS"/>
</dbReference>
<evidence type="ECO:0000256" key="1">
    <source>
        <dbReference type="ARBA" id="ARBA00001927"/>
    </source>
</evidence>
<dbReference type="NCBIfam" id="TIGR00384">
    <property type="entry name" value="dhsB"/>
    <property type="match status" value="1"/>
</dbReference>
<evidence type="ECO:0000256" key="10">
    <source>
        <dbReference type="ARBA" id="ARBA00023002"/>
    </source>
</evidence>
<proteinExistence type="inferred from homology"/>
<dbReference type="CDD" id="cd00207">
    <property type="entry name" value="fer2"/>
    <property type="match status" value="1"/>
</dbReference>
<dbReference type="PANTHER" id="PTHR11921">
    <property type="entry name" value="SUCCINATE DEHYDROGENASE IRON-SULFUR PROTEIN"/>
    <property type="match status" value="1"/>
</dbReference>
<dbReference type="Pfam" id="PF13183">
    <property type="entry name" value="Fer4_8"/>
    <property type="match status" value="1"/>
</dbReference>
<dbReference type="InterPro" id="IPR017896">
    <property type="entry name" value="4Fe4S_Fe-S-bd"/>
</dbReference>
<dbReference type="GO" id="GO:0051538">
    <property type="term" value="F:3 iron, 4 sulfur cluster binding"/>
    <property type="evidence" value="ECO:0007669"/>
    <property type="project" value="UniProtKB-KW"/>
</dbReference>
<dbReference type="PROSITE" id="PS00198">
    <property type="entry name" value="4FE4S_FER_1"/>
    <property type="match status" value="1"/>
</dbReference>
<dbReference type="InterPro" id="IPR050573">
    <property type="entry name" value="SDH/FRD_Iron-Sulfur"/>
</dbReference>
<dbReference type="InterPro" id="IPR012675">
    <property type="entry name" value="Beta-grasp_dom_sf"/>
</dbReference>
<organism evidence="17">
    <name type="scientific">marine metagenome</name>
    <dbReference type="NCBI Taxonomy" id="408172"/>
    <lineage>
        <taxon>unclassified sequences</taxon>
        <taxon>metagenomes</taxon>
        <taxon>ecological metagenomes</taxon>
    </lineage>
</organism>
<feature type="domain" description="4Fe-4S ferredoxin-type" evidence="16">
    <location>
        <begin position="191"/>
        <end position="225"/>
    </location>
</feature>
<evidence type="ECO:0000313" key="17">
    <source>
        <dbReference type="EMBL" id="SVA39946.1"/>
    </source>
</evidence>
<keyword evidence="6" id="KW-0004">4Fe-4S</keyword>
<dbReference type="FunFam" id="1.10.1060.10:FF:000003">
    <property type="entry name" value="Succinate dehydrogenase iron-sulfur subunit"/>
    <property type="match status" value="1"/>
</dbReference>
<dbReference type="GO" id="GO:0051537">
    <property type="term" value="F:2 iron, 2 sulfur cluster binding"/>
    <property type="evidence" value="ECO:0007669"/>
    <property type="project" value="UniProtKB-KW"/>
</dbReference>
<gene>
    <name evidence="17" type="ORF">METZ01_LOCUS92800</name>
</gene>
<feature type="domain" description="2Fe-2S ferredoxin-type" evidence="15">
    <location>
        <begin position="1"/>
        <end position="96"/>
    </location>
</feature>
<evidence type="ECO:0000256" key="6">
    <source>
        <dbReference type="ARBA" id="ARBA00022485"/>
    </source>
</evidence>
<keyword evidence="13" id="KW-0003">3Fe-4S</keyword>
<evidence type="ECO:0000256" key="4">
    <source>
        <dbReference type="ARBA" id="ARBA00009433"/>
    </source>
</evidence>
<dbReference type="InterPro" id="IPR001041">
    <property type="entry name" value="2Fe-2S_ferredoxin-type"/>
</dbReference>
<evidence type="ECO:0000256" key="5">
    <source>
        <dbReference type="ARBA" id="ARBA00012792"/>
    </source>
</evidence>
<feature type="non-terminal residue" evidence="17">
    <location>
        <position position="312"/>
    </location>
</feature>
<dbReference type="GO" id="GO:0046872">
    <property type="term" value="F:metal ion binding"/>
    <property type="evidence" value="ECO:0007669"/>
    <property type="project" value="UniProtKB-KW"/>
</dbReference>
<evidence type="ECO:0000259" key="16">
    <source>
        <dbReference type="PROSITE" id="PS51379"/>
    </source>
</evidence>
<keyword evidence="10" id="KW-0560">Oxidoreductase</keyword>
<evidence type="ECO:0000256" key="8">
    <source>
        <dbReference type="ARBA" id="ARBA00022714"/>
    </source>
</evidence>
<comment type="pathway">
    <text evidence="3">Carbohydrate metabolism; tricarboxylic acid cycle.</text>
</comment>
<keyword evidence="8" id="KW-0001">2Fe-2S</keyword>
<evidence type="ECO:0000256" key="7">
    <source>
        <dbReference type="ARBA" id="ARBA00022532"/>
    </source>
</evidence>
<keyword evidence="12" id="KW-0411">Iron-sulfur</keyword>
<keyword evidence="7" id="KW-0816">Tricarboxylic acid cycle</keyword>
<dbReference type="InterPro" id="IPR004489">
    <property type="entry name" value="Succ_DH/fum_Rdtase_Fe-S"/>
</dbReference>
<dbReference type="PROSITE" id="PS51085">
    <property type="entry name" value="2FE2S_FER_2"/>
    <property type="match status" value="1"/>
</dbReference>
<dbReference type="InterPro" id="IPR017900">
    <property type="entry name" value="4Fe4S_Fe_S_CS"/>
</dbReference>
<dbReference type="NCBIfam" id="NF004616">
    <property type="entry name" value="PRK05950.1"/>
    <property type="match status" value="1"/>
</dbReference>
<dbReference type="EC" id="1.3.5.1" evidence="5"/>
<keyword evidence="11" id="KW-0408">Iron</keyword>
<comment type="cofactor">
    <cofactor evidence="1">
        <name>[3Fe-4S] cluster</name>
        <dbReference type="ChEBI" id="CHEBI:21137"/>
    </cofactor>
</comment>
<dbReference type="PROSITE" id="PS00197">
    <property type="entry name" value="2FE2S_FER_1"/>
    <property type="match status" value="1"/>
</dbReference>
<evidence type="ECO:0000256" key="14">
    <source>
        <dbReference type="ARBA" id="ARBA00034078"/>
    </source>
</evidence>
<dbReference type="GO" id="GO:0051539">
    <property type="term" value="F:4 iron, 4 sulfur cluster binding"/>
    <property type="evidence" value="ECO:0007669"/>
    <property type="project" value="UniProtKB-KW"/>
</dbReference>
<dbReference type="PANTHER" id="PTHR11921:SF29">
    <property type="entry name" value="SUCCINATE DEHYDROGENASE [UBIQUINONE] IRON-SULFUR SUBUNIT, MITOCHONDRIAL"/>
    <property type="match status" value="1"/>
</dbReference>
<comment type="cofactor">
    <cofactor evidence="2">
        <name>[4Fe-4S] cluster</name>
        <dbReference type="ChEBI" id="CHEBI:49883"/>
    </cofactor>
</comment>
<evidence type="ECO:0000256" key="3">
    <source>
        <dbReference type="ARBA" id="ARBA00005163"/>
    </source>
</evidence>
<evidence type="ECO:0000256" key="9">
    <source>
        <dbReference type="ARBA" id="ARBA00022723"/>
    </source>
</evidence>
<comment type="similarity">
    <text evidence="4">Belongs to the succinate dehydrogenase/fumarate reductase iron-sulfur protein family.</text>
</comment>
<evidence type="ECO:0000256" key="2">
    <source>
        <dbReference type="ARBA" id="ARBA00001966"/>
    </source>
</evidence>